<organism evidence="2 3">
    <name type="scientific">Bacteriovorax antarcticus</name>
    <dbReference type="NCBI Taxonomy" id="3088717"/>
    <lineage>
        <taxon>Bacteria</taxon>
        <taxon>Pseudomonadati</taxon>
        <taxon>Bdellovibrionota</taxon>
        <taxon>Bacteriovoracia</taxon>
        <taxon>Bacteriovoracales</taxon>
        <taxon>Bacteriovoracaceae</taxon>
        <taxon>Bacteriovorax</taxon>
    </lineage>
</organism>
<gene>
    <name evidence="2" type="ORF">SHI21_02990</name>
</gene>
<comment type="caution">
    <text evidence="2">The sequence shown here is derived from an EMBL/GenBank/DDBJ whole genome shotgun (WGS) entry which is preliminary data.</text>
</comment>
<proteinExistence type="predicted"/>
<dbReference type="RefSeq" id="WP_323574634.1">
    <property type="nucleotide sequence ID" value="NZ_JAYGJQ010000001.1"/>
</dbReference>
<sequence>MNYKVFLFIFLFNSYASAESILDAAIRNTDEQSLDGRMENLEQKIKNNTSTSMQAITERTQLAAELENLRQIRARNLLTKAIEGTDVASMSAEQVDGNSMRLQRTKMNSGSPVLDKIANQTIKESNPAIMGWDLHKDRPFVLYRDVDPADVYVAKELGAGDKKVLVYKKKDLRGREIFLTLDGKNSNAIIQGKLFTKEEVIIRDEAGNLVKAYPKAIYADGTIEVKDQHGITTRRAQGAYHLSNDIEKVSKTNIKTYSGNEVSVFGGQDESKLSDKEKKAVEALRKAFCNL</sequence>
<dbReference type="Proteomes" id="UP001302274">
    <property type="component" value="Unassembled WGS sequence"/>
</dbReference>
<protein>
    <submittedName>
        <fullName evidence="2">Uncharacterized protein</fullName>
    </submittedName>
</protein>
<name>A0ABU5VQ26_9BACT</name>
<feature type="signal peptide" evidence="1">
    <location>
        <begin position="1"/>
        <end position="18"/>
    </location>
</feature>
<evidence type="ECO:0000313" key="2">
    <source>
        <dbReference type="EMBL" id="MEA9355146.1"/>
    </source>
</evidence>
<reference evidence="2 3" key="1">
    <citation type="submission" date="2023-11" db="EMBL/GenBank/DDBJ databases">
        <title>A Novel Polar Bacteriovorax (B. antarcticus) Isolated from the Biocrust in Antarctica.</title>
        <authorList>
            <person name="Mun W."/>
            <person name="Choi S.Y."/>
            <person name="Mitchell R.J."/>
        </authorList>
    </citation>
    <scope>NUCLEOTIDE SEQUENCE [LARGE SCALE GENOMIC DNA]</scope>
    <source>
        <strain evidence="2 3">PP10</strain>
    </source>
</reference>
<feature type="chain" id="PRO_5045962018" evidence="1">
    <location>
        <begin position="19"/>
        <end position="291"/>
    </location>
</feature>
<accession>A0ABU5VQ26</accession>
<evidence type="ECO:0000313" key="3">
    <source>
        <dbReference type="Proteomes" id="UP001302274"/>
    </source>
</evidence>
<evidence type="ECO:0000256" key="1">
    <source>
        <dbReference type="SAM" id="SignalP"/>
    </source>
</evidence>
<keyword evidence="3" id="KW-1185">Reference proteome</keyword>
<dbReference type="EMBL" id="JAYGJQ010000001">
    <property type="protein sequence ID" value="MEA9355146.1"/>
    <property type="molecule type" value="Genomic_DNA"/>
</dbReference>
<keyword evidence="1" id="KW-0732">Signal</keyword>